<dbReference type="PANTHER" id="PTHR34454:SF2">
    <property type="entry name" value="PROTEIN TUNICAMYCIN INDUCED 1"/>
    <property type="match status" value="1"/>
</dbReference>
<dbReference type="EMBL" id="JADXDR010000012">
    <property type="protein sequence ID" value="KAI7845844.1"/>
    <property type="molecule type" value="Genomic_DNA"/>
</dbReference>
<gene>
    <name evidence="3" type="ORF">COHA_000578</name>
</gene>
<accession>A0AAD5E0T6</accession>
<feature type="region of interest" description="Disordered" evidence="1">
    <location>
        <begin position="410"/>
        <end position="464"/>
    </location>
</feature>
<evidence type="ECO:0000313" key="3">
    <source>
        <dbReference type="EMBL" id="KAI7845844.1"/>
    </source>
</evidence>
<reference evidence="3" key="1">
    <citation type="submission" date="2020-11" db="EMBL/GenBank/DDBJ databases">
        <title>Chlorella ohadii genome sequencing and assembly.</title>
        <authorList>
            <person name="Murik O."/>
            <person name="Treves H."/>
            <person name="Kedem I."/>
            <person name="Shotland Y."/>
            <person name="Kaplan A."/>
        </authorList>
    </citation>
    <scope>NUCLEOTIDE SEQUENCE</scope>
    <source>
        <strain evidence="3">1</strain>
    </source>
</reference>
<feature type="chain" id="PRO_5041913896" evidence="2">
    <location>
        <begin position="19"/>
        <end position="548"/>
    </location>
</feature>
<dbReference type="Proteomes" id="UP001205105">
    <property type="component" value="Unassembled WGS sequence"/>
</dbReference>
<proteinExistence type="predicted"/>
<dbReference type="InterPro" id="IPR053283">
    <property type="entry name" value="TUNICAMYCIN_INDUCED_1"/>
</dbReference>
<sequence>MRRSAFLYVLLLLPPCLANSAGRQIEELQTQLVAKAQQGDAVALWRAASEGAAAAVVRALREQQHDVELQDVDLDELRIWHGQTVSLGLEADGQPYRFVVQSEPEWRSLKEVLPAAQGGLLPASDWDSLDRDWLSPVSRGSLLPDFALEGPVDVYLTQPTALQLFLPHASDAGTVHRVLLRSGAAAMVRGARTVRLRRGLDLPPISLSEFAGIVTSDAAQQQPLGIMHLLAGVQAAAAQHWNESHPDTSLGLVALELEFSPRGAALLAAPGPGGSPRRLKVRPVKPGVIELVPRDAPTAHSGAHDSAVALQSSDGATTEGAWPLTSVSPMQLQSYERLLRQIISSRLFQTGPATSKGKGSGSKGSKQAAAAEAAGQPAVRIAKDVQLRLTETEAEATTLLQMQVELLRKPLKPAEGSSKGKQQRSSSTSGKGKGSNDAAGSGGSYGDASSGGNAPSKAAAGSQAVAVMDEPPDAMQIMARAATMTGPHETWTATVQVRGNAQRGTLKFVPLLVQRVGAAHDTVELGPGGLQSLFGAQFPGNASDVAFD</sequence>
<comment type="caution">
    <text evidence="3">The sequence shown here is derived from an EMBL/GenBank/DDBJ whole genome shotgun (WGS) entry which is preliminary data.</text>
</comment>
<keyword evidence="4" id="KW-1185">Reference proteome</keyword>
<keyword evidence="2" id="KW-0732">Signal</keyword>
<dbReference type="PANTHER" id="PTHR34454">
    <property type="entry name" value="TUNICAMYCIN INDUCED PROTEIN"/>
    <property type="match status" value="1"/>
</dbReference>
<evidence type="ECO:0000256" key="1">
    <source>
        <dbReference type="SAM" id="MobiDB-lite"/>
    </source>
</evidence>
<protein>
    <submittedName>
        <fullName evidence="3">Uncharacterized protein</fullName>
    </submittedName>
</protein>
<evidence type="ECO:0000256" key="2">
    <source>
        <dbReference type="SAM" id="SignalP"/>
    </source>
</evidence>
<feature type="region of interest" description="Disordered" evidence="1">
    <location>
        <begin position="296"/>
        <end position="322"/>
    </location>
</feature>
<feature type="compositionally biased region" description="Low complexity" evidence="1">
    <location>
        <begin position="416"/>
        <end position="439"/>
    </location>
</feature>
<feature type="signal peptide" evidence="2">
    <location>
        <begin position="1"/>
        <end position="18"/>
    </location>
</feature>
<organism evidence="3 4">
    <name type="scientific">Chlorella ohadii</name>
    <dbReference type="NCBI Taxonomy" id="2649997"/>
    <lineage>
        <taxon>Eukaryota</taxon>
        <taxon>Viridiplantae</taxon>
        <taxon>Chlorophyta</taxon>
        <taxon>core chlorophytes</taxon>
        <taxon>Trebouxiophyceae</taxon>
        <taxon>Chlorellales</taxon>
        <taxon>Chlorellaceae</taxon>
        <taxon>Chlorella clade</taxon>
        <taxon>Chlorella</taxon>
    </lineage>
</organism>
<evidence type="ECO:0000313" key="4">
    <source>
        <dbReference type="Proteomes" id="UP001205105"/>
    </source>
</evidence>
<feature type="region of interest" description="Disordered" evidence="1">
    <location>
        <begin position="350"/>
        <end position="377"/>
    </location>
</feature>
<name>A0AAD5E0T6_9CHLO</name>
<dbReference type="AlphaFoldDB" id="A0AAD5E0T6"/>